<feature type="repeat" description="TPR" evidence="3">
    <location>
        <begin position="547"/>
        <end position="580"/>
    </location>
</feature>
<feature type="coiled-coil region" evidence="4">
    <location>
        <begin position="189"/>
        <end position="216"/>
    </location>
</feature>
<comment type="caution">
    <text evidence="5">The sequence shown here is derived from an EMBL/GenBank/DDBJ whole genome shotgun (WGS) entry which is preliminary data.</text>
</comment>
<evidence type="ECO:0000256" key="1">
    <source>
        <dbReference type="ARBA" id="ARBA00022737"/>
    </source>
</evidence>
<feature type="repeat" description="TPR" evidence="3">
    <location>
        <begin position="116"/>
        <end position="149"/>
    </location>
</feature>
<dbReference type="InterPro" id="IPR011990">
    <property type="entry name" value="TPR-like_helical_dom_sf"/>
</dbReference>
<evidence type="ECO:0000256" key="3">
    <source>
        <dbReference type="PROSITE-ProRule" id="PRU00339"/>
    </source>
</evidence>
<keyword evidence="1" id="KW-0677">Repeat</keyword>
<proteinExistence type="predicted"/>
<dbReference type="Gene3D" id="1.25.40.10">
    <property type="entry name" value="Tetratricopeptide repeat domain"/>
    <property type="match status" value="4"/>
</dbReference>
<gene>
    <name evidence="5" type="ORF">ENU72_01225</name>
</gene>
<evidence type="ECO:0000313" key="5">
    <source>
        <dbReference type="EMBL" id="HGK53629.1"/>
    </source>
</evidence>
<dbReference type="InterPro" id="IPR019734">
    <property type="entry name" value="TPR_rpt"/>
</dbReference>
<dbReference type="Pfam" id="PF13432">
    <property type="entry name" value="TPR_16"/>
    <property type="match status" value="1"/>
</dbReference>
<protein>
    <submittedName>
        <fullName evidence="5">Tetratricopeptide repeat protein</fullName>
    </submittedName>
</protein>
<dbReference type="AlphaFoldDB" id="A0A7V3ZT27"/>
<dbReference type="PANTHER" id="PTHR45586:SF1">
    <property type="entry name" value="LIPOPOLYSACCHARIDE ASSEMBLY PROTEIN B"/>
    <property type="match status" value="1"/>
</dbReference>
<dbReference type="Pfam" id="PF13174">
    <property type="entry name" value="TPR_6"/>
    <property type="match status" value="2"/>
</dbReference>
<reference evidence="5" key="1">
    <citation type="journal article" date="2020" name="mSystems">
        <title>Genome- and Community-Level Interaction Insights into Carbon Utilization and Element Cycling Functions of Hydrothermarchaeota in Hydrothermal Sediment.</title>
        <authorList>
            <person name="Zhou Z."/>
            <person name="Liu Y."/>
            <person name="Xu W."/>
            <person name="Pan J."/>
            <person name="Luo Z.H."/>
            <person name="Li M."/>
        </authorList>
    </citation>
    <scope>NUCLEOTIDE SEQUENCE [LARGE SCALE GENOMIC DNA]</scope>
    <source>
        <strain evidence="5">SpSt-695</strain>
    </source>
</reference>
<dbReference type="SMART" id="SM00028">
    <property type="entry name" value="TPR"/>
    <property type="match status" value="7"/>
</dbReference>
<sequence>MRESKEILEIKKKAAEYQAQGLYKQALQELQKLLNYPDAIDESIYQRIGELHKKLGNKKEALEYYLKAMEGYKKHDAHSYLIPLYKKILEIEPTKKELLIDLAESYYQRGMITEAAKVLHEYADYVYQKGEVDRAFEVYKKLMQIIPENILLKKEVAELYLLHNRPKEAWKIYRGIFEHYKKIGREDKLMEIREKMEEIEIILGEEKIEIEEVQEIEKGEKEDQEEKEFVSVEDLLKGEKVGFREFIIKPKEELKEELKEEKVEEIQEIKEDMPKEEIPVEEFPKKEVLEREKEEVEPKIKPKGWEQIVEMGDVYLELGEKDEALKDYYTAAEGYYKDQDLMNAIRVYKKIADLFPLELQARQKLVQIAQQMKDKNLLVESLLELANCLYERGDKEKAKMWYFQILKRADPNCREARERLMVLAPDLLEKLEKKVEREKVVIEEREEKKEEKVKEEIIEEVEIVSETNFIDLGEEIRKELEKEEKISMKKEEKEIFDHIKESIYTHAEKVDPVYALEVGMAMKELGLFDEAINNLKKALAGDDKIKKEAYYYLGQIFAQIKRYDMAIENLLNALNIKTENEEIERAVYYELGKAYEAIDNFREAIKYYKILYEKDPTYKELKEKIIQLARKIKLSGKGNQ</sequence>
<evidence type="ECO:0000256" key="4">
    <source>
        <dbReference type="SAM" id="Coils"/>
    </source>
</evidence>
<dbReference type="EMBL" id="DTDP01000054">
    <property type="protein sequence ID" value="HGK53629.1"/>
    <property type="molecule type" value="Genomic_DNA"/>
</dbReference>
<evidence type="ECO:0000256" key="2">
    <source>
        <dbReference type="ARBA" id="ARBA00022803"/>
    </source>
</evidence>
<dbReference type="SUPFAM" id="SSF48452">
    <property type="entry name" value="TPR-like"/>
    <property type="match status" value="2"/>
</dbReference>
<feature type="repeat" description="TPR" evidence="3">
    <location>
        <begin position="585"/>
        <end position="618"/>
    </location>
</feature>
<keyword evidence="2 3" id="KW-0802">TPR repeat</keyword>
<feature type="repeat" description="TPR" evidence="3">
    <location>
        <begin position="42"/>
        <end position="75"/>
    </location>
</feature>
<dbReference type="Pfam" id="PF13181">
    <property type="entry name" value="TPR_8"/>
    <property type="match status" value="1"/>
</dbReference>
<name>A0A7V3ZT27_UNCW3</name>
<accession>A0A7V3ZT27</accession>
<organism evidence="5">
    <name type="scientific">candidate division WOR-3 bacterium</name>
    <dbReference type="NCBI Taxonomy" id="2052148"/>
    <lineage>
        <taxon>Bacteria</taxon>
        <taxon>Bacteria division WOR-3</taxon>
    </lineage>
</organism>
<dbReference type="PANTHER" id="PTHR45586">
    <property type="entry name" value="TPR REPEAT-CONTAINING PROTEIN PA4667"/>
    <property type="match status" value="1"/>
</dbReference>
<dbReference type="PROSITE" id="PS50005">
    <property type="entry name" value="TPR"/>
    <property type="match status" value="4"/>
</dbReference>
<keyword evidence="4" id="KW-0175">Coiled coil</keyword>
<dbReference type="InterPro" id="IPR051012">
    <property type="entry name" value="CellSynth/LPSAsmb/PSIAsmb"/>
</dbReference>